<evidence type="ECO:0000256" key="2">
    <source>
        <dbReference type="ARBA" id="ARBA00004370"/>
    </source>
</evidence>
<dbReference type="Gene3D" id="1.10.287.130">
    <property type="match status" value="1"/>
</dbReference>
<dbReference type="InterPro" id="IPR036097">
    <property type="entry name" value="HisK_dim/P_sf"/>
</dbReference>
<evidence type="ECO:0000256" key="5">
    <source>
        <dbReference type="ARBA" id="ARBA00022679"/>
    </source>
</evidence>
<dbReference type="InterPro" id="IPR036890">
    <property type="entry name" value="HATPase_C_sf"/>
</dbReference>
<dbReference type="PRINTS" id="PR00344">
    <property type="entry name" value="BCTRLSENSOR"/>
</dbReference>
<comment type="subcellular location">
    <subcellularLocation>
        <location evidence="2">Membrane</location>
    </subcellularLocation>
</comment>
<dbReference type="GO" id="GO:0016036">
    <property type="term" value="P:cellular response to phosphate starvation"/>
    <property type="evidence" value="ECO:0007669"/>
    <property type="project" value="TreeGrafter"/>
</dbReference>
<evidence type="ECO:0000256" key="1">
    <source>
        <dbReference type="ARBA" id="ARBA00000085"/>
    </source>
</evidence>
<dbReference type="FunFam" id="1.10.287.130:FF:000001">
    <property type="entry name" value="Two-component sensor histidine kinase"/>
    <property type="match status" value="1"/>
</dbReference>
<keyword evidence="9" id="KW-1133">Transmembrane helix</keyword>
<feature type="transmembrane region" description="Helical" evidence="9">
    <location>
        <begin position="12"/>
        <end position="33"/>
    </location>
</feature>
<proteinExistence type="predicted"/>
<keyword evidence="5" id="KW-0808">Transferase</keyword>
<dbReference type="SMART" id="SM00388">
    <property type="entry name" value="HisKA"/>
    <property type="match status" value="1"/>
</dbReference>
<dbReference type="OrthoDB" id="9813151at2"/>
<organism evidence="11 12">
    <name type="scientific">Muricomes intestini</name>
    <dbReference type="NCBI Taxonomy" id="1796634"/>
    <lineage>
        <taxon>Bacteria</taxon>
        <taxon>Bacillati</taxon>
        <taxon>Bacillota</taxon>
        <taxon>Clostridia</taxon>
        <taxon>Lachnospirales</taxon>
        <taxon>Lachnospiraceae</taxon>
        <taxon>Muricomes</taxon>
    </lineage>
</organism>
<comment type="caution">
    <text evidence="11">The sequence shown here is derived from an EMBL/GenBank/DDBJ whole genome shotgun (WGS) entry which is preliminary data.</text>
</comment>
<keyword evidence="8 9" id="KW-0472">Membrane</keyword>
<protein>
    <recommendedName>
        <fullName evidence="3">histidine kinase</fullName>
        <ecNumber evidence="3">2.7.13.3</ecNumber>
    </recommendedName>
</protein>
<dbReference type="PANTHER" id="PTHR45453">
    <property type="entry name" value="PHOSPHATE REGULON SENSOR PROTEIN PHOR"/>
    <property type="match status" value="1"/>
</dbReference>
<comment type="catalytic activity">
    <reaction evidence="1">
        <text>ATP + protein L-histidine = ADP + protein N-phospho-L-histidine.</text>
        <dbReference type="EC" id="2.7.13.3"/>
    </reaction>
</comment>
<dbReference type="InterPro" id="IPR003661">
    <property type="entry name" value="HisK_dim/P_dom"/>
</dbReference>
<evidence type="ECO:0000256" key="6">
    <source>
        <dbReference type="ARBA" id="ARBA00022777"/>
    </source>
</evidence>
<dbReference type="Proteomes" id="UP000295726">
    <property type="component" value="Unassembled WGS sequence"/>
</dbReference>
<dbReference type="InterPro" id="IPR050351">
    <property type="entry name" value="BphY/WalK/GraS-like"/>
</dbReference>
<dbReference type="GO" id="GO:0000155">
    <property type="term" value="F:phosphorelay sensor kinase activity"/>
    <property type="evidence" value="ECO:0007669"/>
    <property type="project" value="InterPro"/>
</dbReference>
<dbReference type="EMBL" id="SLZZ01000016">
    <property type="protein sequence ID" value="TCS77524.1"/>
    <property type="molecule type" value="Genomic_DNA"/>
</dbReference>
<accession>A0A4R3K437</accession>
<evidence type="ECO:0000259" key="10">
    <source>
        <dbReference type="PROSITE" id="PS50109"/>
    </source>
</evidence>
<keyword evidence="6" id="KW-0418">Kinase</keyword>
<dbReference type="AlphaFoldDB" id="A0A4R3K437"/>
<keyword evidence="9" id="KW-0812">Transmembrane</keyword>
<dbReference type="InterPro" id="IPR004358">
    <property type="entry name" value="Sig_transdc_His_kin-like_C"/>
</dbReference>
<evidence type="ECO:0000256" key="8">
    <source>
        <dbReference type="ARBA" id="ARBA00023136"/>
    </source>
</evidence>
<dbReference type="InterPro" id="IPR005467">
    <property type="entry name" value="His_kinase_dom"/>
</dbReference>
<keyword evidence="7" id="KW-0902">Two-component regulatory system</keyword>
<dbReference type="FunFam" id="3.30.565.10:FF:000006">
    <property type="entry name" value="Sensor histidine kinase WalK"/>
    <property type="match status" value="1"/>
</dbReference>
<sequence>MIKKLRRKFVITNMVFVTAVILAALITMCVSNYRRYYSDSMRAIEQTLSRNLEDLKPAIDFGKATGNRPQRPEDGGIGRISVFTVILDVTSNTVSAVNDSGIQIDTDTAQTAADAALSSGKTSGTIQDMALRFKIEKTDSETKIVFADITYEKDNMQSLLMLSVLIFVLVLLTSFFISVYLSRRALSPVQEAWDKQHQFVADASHELKTPLTVILANLDILKSHPENTIAEEKRWLDNTEEEAVRMKDLLQDLLFLAKEDAAAAPPAPHTPLNFSQVVWECILPFESVAYEQNTTMTEDIKDNTFVSGNEKQLKQLLMILLDNACKYAKNGEILVTLEQKHEKAVLRVKNTGPLIPKEDLEHIFERFYRASKSRSRETGGYGLGLSIAQSIVHNHKGSIKASSTTQEGTVFTVSLPARKSSIEP</sequence>
<dbReference type="CDD" id="cd00075">
    <property type="entry name" value="HATPase"/>
    <property type="match status" value="1"/>
</dbReference>
<dbReference type="EC" id="2.7.13.3" evidence="3"/>
<dbReference type="RefSeq" id="WP_132381983.1">
    <property type="nucleotide sequence ID" value="NZ_SLZZ01000016.1"/>
</dbReference>
<gene>
    <name evidence="11" type="ORF">EDD59_1165</name>
</gene>
<dbReference type="Gene3D" id="3.30.565.10">
    <property type="entry name" value="Histidine kinase-like ATPase, C-terminal domain"/>
    <property type="match status" value="1"/>
</dbReference>
<dbReference type="Pfam" id="PF02518">
    <property type="entry name" value="HATPase_c"/>
    <property type="match status" value="1"/>
</dbReference>
<dbReference type="InterPro" id="IPR003594">
    <property type="entry name" value="HATPase_dom"/>
</dbReference>
<evidence type="ECO:0000256" key="9">
    <source>
        <dbReference type="SAM" id="Phobius"/>
    </source>
</evidence>
<dbReference type="GO" id="GO:0004721">
    <property type="term" value="F:phosphoprotein phosphatase activity"/>
    <property type="evidence" value="ECO:0007669"/>
    <property type="project" value="TreeGrafter"/>
</dbReference>
<dbReference type="GO" id="GO:0005886">
    <property type="term" value="C:plasma membrane"/>
    <property type="evidence" value="ECO:0007669"/>
    <property type="project" value="TreeGrafter"/>
</dbReference>
<feature type="transmembrane region" description="Helical" evidence="9">
    <location>
        <begin position="159"/>
        <end position="181"/>
    </location>
</feature>
<dbReference type="CDD" id="cd00082">
    <property type="entry name" value="HisKA"/>
    <property type="match status" value="1"/>
</dbReference>
<dbReference type="PROSITE" id="PS50109">
    <property type="entry name" value="HIS_KIN"/>
    <property type="match status" value="1"/>
</dbReference>
<dbReference type="SUPFAM" id="SSF47384">
    <property type="entry name" value="Homodimeric domain of signal transducing histidine kinase"/>
    <property type="match status" value="1"/>
</dbReference>
<evidence type="ECO:0000256" key="3">
    <source>
        <dbReference type="ARBA" id="ARBA00012438"/>
    </source>
</evidence>
<evidence type="ECO:0000256" key="7">
    <source>
        <dbReference type="ARBA" id="ARBA00023012"/>
    </source>
</evidence>
<dbReference type="Pfam" id="PF00512">
    <property type="entry name" value="HisKA"/>
    <property type="match status" value="1"/>
</dbReference>
<evidence type="ECO:0000313" key="12">
    <source>
        <dbReference type="Proteomes" id="UP000295726"/>
    </source>
</evidence>
<keyword evidence="4" id="KW-0597">Phosphoprotein</keyword>
<reference evidence="11 12" key="1">
    <citation type="submission" date="2019-03" db="EMBL/GenBank/DDBJ databases">
        <title>Genomic Encyclopedia of Type Strains, Phase IV (KMG-IV): sequencing the most valuable type-strain genomes for metagenomic binning, comparative biology and taxonomic classification.</title>
        <authorList>
            <person name="Goeker M."/>
        </authorList>
    </citation>
    <scope>NUCLEOTIDE SEQUENCE [LARGE SCALE GENOMIC DNA]</scope>
    <source>
        <strain evidence="11 12">DSM 29489</strain>
    </source>
</reference>
<evidence type="ECO:0000313" key="11">
    <source>
        <dbReference type="EMBL" id="TCS77524.1"/>
    </source>
</evidence>
<dbReference type="SMART" id="SM00387">
    <property type="entry name" value="HATPase_c"/>
    <property type="match status" value="1"/>
</dbReference>
<dbReference type="PANTHER" id="PTHR45453:SF1">
    <property type="entry name" value="PHOSPHATE REGULON SENSOR PROTEIN PHOR"/>
    <property type="match status" value="1"/>
</dbReference>
<evidence type="ECO:0000256" key="4">
    <source>
        <dbReference type="ARBA" id="ARBA00022553"/>
    </source>
</evidence>
<name>A0A4R3K437_9FIRM</name>
<feature type="domain" description="Histidine kinase" evidence="10">
    <location>
        <begin position="202"/>
        <end position="419"/>
    </location>
</feature>
<dbReference type="SUPFAM" id="SSF55874">
    <property type="entry name" value="ATPase domain of HSP90 chaperone/DNA topoisomerase II/histidine kinase"/>
    <property type="match status" value="1"/>
</dbReference>
<keyword evidence="12" id="KW-1185">Reference proteome</keyword>